<gene>
    <name evidence="1" type="ORF">CCHLO57077_00010899</name>
</gene>
<accession>A0AA35LQR1</accession>
<keyword evidence="2" id="KW-1185">Reference proteome</keyword>
<dbReference type="AlphaFoldDB" id="A0AA35LQR1"/>
<dbReference type="Proteomes" id="UP001160390">
    <property type="component" value="Unassembled WGS sequence"/>
</dbReference>
<comment type="caution">
    <text evidence="1">The sequence shown here is derived from an EMBL/GenBank/DDBJ whole genome shotgun (WGS) entry which is preliminary data.</text>
</comment>
<reference evidence="1" key="1">
    <citation type="submission" date="2023-01" db="EMBL/GenBank/DDBJ databases">
        <authorList>
            <person name="Piombo E."/>
        </authorList>
    </citation>
    <scope>NUCLEOTIDE SEQUENCE</scope>
</reference>
<dbReference type="EMBL" id="CABFNP030000511">
    <property type="protein sequence ID" value="CAI6030891.1"/>
    <property type="molecule type" value="Genomic_DNA"/>
</dbReference>
<dbReference type="SUPFAM" id="SSF56112">
    <property type="entry name" value="Protein kinase-like (PK-like)"/>
    <property type="match status" value="1"/>
</dbReference>
<name>A0AA35LQR1_9HYPO</name>
<evidence type="ECO:0000313" key="1">
    <source>
        <dbReference type="EMBL" id="CAI6030891.1"/>
    </source>
</evidence>
<dbReference type="InterPro" id="IPR011009">
    <property type="entry name" value="Kinase-like_dom_sf"/>
</dbReference>
<organism evidence="1 2">
    <name type="scientific">Clonostachys chloroleuca</name>
    <dbReference type="NCBI Taxonomy" id="1926264"/>
    <lineage>
        <taxon>Eukaryota</taxon>
        <taxon>Fungi</taxon>
        <taxon>Dikarya</taxon>
        <taxon>Ascomycota</taxon>
        <taxon>Pezizomycotina</taxon>
        <taxon>Sordariomycetes</taxon>
        <taxon>Hypocreomycetidae</taxon>
        <taxon>Hypocreales</taxon>
        <taxon>Bionectriaceae</taxon>
        <taxon>Clonostachys</taxon>
    </lineage>
</organism>
<sequence length="272" mass="31367">MRYTILLIRNLEDLRKTGVWCLEVNEFGEGEFDSSELGVHGWLLRAFKPLILPLIASSDPSIVERSTLTQYLSPQHYYVCTLTAVDDELQPKHLDTKERGWMPPLVRVGSDFLAELDRSTRCFAPSDVQLCYDQPEDTLIKLLRRVIIKDHDGQHVDCFYRKFEYRHHQVLARKQLDVLKKVIQAQIPPPPGTYICRLHGVVMEADRFVGMLFIWIDNKGVLSEARAAKSSPKLRQRWTTQISRSLDTLHSNGIIWRVASAERVLIDKDDNA</sequence>
<evidence type="ECO:0000313" key="2">
    <source>
        <dbReference type="Proteomes" id="UP001160390"/>
    </source>
</evidence>
<protein>
    <recommendedName>
        <fullName evidence="3">Protein kinase domain-containing protein</fullName>
    </recommendedName>
</protein>
<evidence type="ECO:0008006" key="3">
    <source>
        <dbReference type="Google" id="ProtNLM"/>
    </source>
</evidence>
<proteinExistence type="predicted"/>